<organism evidence="8 9">
    <name type="scientific">Kolteria novifilia</name>
    <dbReference type="NCBI Taxonomy" id="2527975"/>
    <lineage>
        <taxon>Bacteria</taxon>
        <taxon>Pseudomonadati</taxon>
        <taxon>Planctomycetota</taxon>
        <taxon>Planctomycetia</taxon>
        <taxon>Kolteriales</taxon>
        <taxon>Kolteriaceae</taxon>
        <taxon>Kolteria</taxon>
    </lineage>
</organism>
<dbReference type="SUPFAM" id="SSF53328">
    <property type="entry name" value="Formyltransferase"/>
    <property type="match status" value="1"/>
</dbReference>
<dbReference type="InterPro" id="IPR011034">
    <property type="entry name" value="Formyl_transferase-like_C_sf"/>
</dbReference>
<evidence type="ECO:0000256" key="2">
    <source>
        <dbReference type="ARBA" id="ARBA00012261"/>
    </source>
</evidence>
<dbReference type="Pfam" id="PF02911">
    <property type="entry name" value="Formyl_trans_C"/>
    <property type="match status" value="1"/>
</dbReference>
<dbReference type="OrthoDB" id="9802815at2"/>
<name>A0A518BB85_9BACT</name>
<keyword evidence="4 5" id="KW-0648">Protein biosynthesis</keyword>
<reference evidence="8 9" key="1">
    <citation type="submission" date="2019-02" db="EMBL/GenBank/DDBJ databases">
        <title>Deep-cultivation of Planctomycetes and their phenomic and genomic characterization uncovers novel biology.</title>
        <authorList>
            <person name="Wiegand S."/>
            <person name="Jogler M."/>
            <person name="Boedeker C."/>
            <person name="Pinto D."/>
            <person name="Vollmers J."/>
            <person name="Rivas-Marin E."/>
            <person name="Kohn T."/>
            <person name="Peeters S.H."/>
            <person name="Heuer A."/>
            <person name="Rast P."/>
            <person name="Oberbeckmann S."/>
            <person name="Bunk B."/>
            <person name="Jeske O."/>
            <person name="Meyerdierks A."/>
            <person name="Storesund J.E."/>
            <person name="Kallscheuer N."/>
            <person name="Luecker S."/>
            <person name="Lage O.M."/>
            <person name="Pohl T."/>
            <person name="Merkel B.J."/>
            <person name="Hornburger P."/>
            <person name="Mueller R.-W."/>
            <person name="Bruemmer F."/>
            <person name="Labrenz M."/>
            <person name="Spormann A.M."/>
            <person name="Op den Camp H."/>
            <person name="Overmann J."/>
            <person name="Amann R."/>
            <person name="Jetten M.S.M."/>
            <person name="Mascher T."/>
            <person name="Medema M.H."/>
            <person name="Devos D.P."/>
            <person name="Kaster A.-K."/>
            <person name="Ovreas L."/>
            <person name="Rohde M."/>
            <person name="Galperin M.Y."/>
            <person name="Jogler C."/>
        </authorList>
    </citation>
    <scope>NUCLEOTIDE SEQUENCE [LARGE SCALE GENOMIC DNA]</scope>
    <source>
        <strain evidence="8 9">Pan216</strain>
    </source>
</reference>
<evidence type="ECO:0000259" key="6">
    <source>
        <dbReference type="Pfam" id="PF00551"/>
    </source>
</evidence>
<evidence type="ECO:0000256" key="5">
    <source>
        <dbReference type="HAMAP-Rule" id="MF_00182"/>
    </source>
</evidence>
<evidence type="ECO:0000256" key="4">
    <source>
        <dbReference type="ARBA" id="ARBA00022917"/>
    </source>
</evidence>
<keyword evidence="9" id="KW-1185">Reference proteome</keyword>
<sequence>MRIAYMGNGPFAVPALESLHASPHEVVQVVARPDRPRGKSQRIEPGPVALTATTLGLSLAQPDDVNAESFVEELANLAPDLLVVADFGQILRQRCLDAASKGGINIHASLLPSYRGAAPIAWAIYHGESETGVTIIQMSRRLDSGGILAMERTPIASEETAGELEVRLAQMGATLACKVTDALQDGTISATEQNDSQASLAPKLTKDDGKIDWNRTARQLHDQTRALDPWPGCFTHWVRPEGAPVRMKLLSVDVADPSGAPSAVPGTVVEAEGGKLIIATGTGTLSIARLQPAGKKPLDTASFLRGHRVRPGDQFE</sequence>
<keyword evidence="3 5" id="KW-0808">Transferase</keyword>
<dbReference type="Gene3D" id="3.40.50.12230">
    <property type="match status" value="1"/>
</dbReference>
<dbReference type="InterPro" id="IPR044135">
    <property type="entry name" value="Met-tRNA-FMT_C"/>
</dbReference>
<evidence type="ECO:0000259" key="7">
    <source>
        <dbReference type="Pfam" id="PF02911"/>
    </source>
</evidence>
<evidence type="ECO:0000256" key="3">
    <source>
        <dbReference type="ARBA" id="ARBA00022679"/>
    </source>
</evidence>
<dbReference type="InterPro" id="IPR002376">
    <property type="entry name" value="Formyl_transf_N"/>
</dbReference>
<dbReference type="KEGG" id="knv:Pan216_51350"/>
<dbReference type="RefSeq" id="WP_145262313.1">
    <property type="nucleotide sequence ID" value="NZ_CP036279.1"/>
</dbReference>
<dbReference type="InterPro" id="IPR005793">
    <property type="entry name" value="Formyl_trans_C"/>
</dbReference>
<dbReference type="GO" id="GO:0004479">
    <property type="term" value="F:methionyl-tRNA formyltransferase activity"/>
    <property type="evidence" value="ECO:0007669"/>
    <property type="project" value="UniProtKB-UniRule"/>
</dbReference>
<comment type="catalytic activity">
    <reaction evidence="5">
        <text>L-methionyl-tRNA(fMet) + (6R)-10-formyltetrahydrofolate = N-formyl-L-methionyl-tRNA(fMet) + (6S)-5,6,7,8-tetrahydrofolate + H(+)</text>
        <dbReference type="Rhea" id="RHEA:24380"/>
        <dbReference type="Rhea" id="RHEA-COMP:9952"/>
        <dbReference type="Rhea" id="RHEA-COMP:9953"/>
        <dbReference type="ChEBI" id="CHEBI:15378"/>
        <dbReference type="ChEBI" id="CHEBI:57453"/>
        <dbReference type="ChEBI" id="CHEBI:78530"/>
        <dbReference type="ChEBI" id="CHEBI:78844"/>
        <dbReference type="ChEBI" id="CHEBI:195366"/>
        <dbReference type="EC" id="2.1.2.9"/>
    </reaction>
</comment>
<feature type="domain" description="Formyl transferase N-terminal" evidence="6">
    <location>
        <begin position="1"/>
        <end position="175"/>
    </location>
</feature>
<dbReference type="GO" id="GO:0005829">
    <property type="term" value="C:cytosol"/>
    <property type="evidence" value="ECO:0007669"/>
    <property type="project" value="TreeGrafter"/>
</dbReference>
<dbReference type="EMBL" id="CP036279">
    <property type="protein sequence ID" value="QDU64246.1"/>
    <property type="molecule type" value="Genomic_DNA"/>
</dbReference>
<dbReference type="CDD" id="cd08704">
    <property type="entry name" value="Met_tRNA_FMT_C"/>
    <property type="match status" value="1"/>
</dbReference>
<dbReference type="InterPro" id="IPR005794">
    <property type="entry name" value="Fmt"/>
</dbReference>
<evidence type="ECO:0000313" key="9">
    <source>
        <dbReference type="Proteomes" id="UP000317093"/>
    </source>
</evidence>
<feature type="binding site" evidence="5">
    <location>
        <begin position="109"/>
        <end position="112"/>
    </location>
    <ligand>
        <name>(6S)-5,6,7,8-tetrahydrofolate</name>
        <dbReference type="ChEBI" id="CHEBI:57453"/>
    </ligand>
</feature>
<dbReference type="AlphaFoldDB" id="A0A518BB85"/>
<comment type="function">
    <text evidence="5">Attaches a formyl group to the free amino group of methionyl-tRNA(fMet). The formyl group appears to play a dual role in the initiator identity of N-formylmethionyl-tRNA by promoting its recognition by IF2 and preventing the misappropriation of this tRNA by the elongation apparatus.</text>
</comment>
<proteinExistence type="inferred from homology"/>
<accession>A0A518BB85</accession>
<feature type="domain" description="Formyl transferase C-terminal" evidence="7">
    <location>
        <begin position="203"/>
        <end position="308"/>
    </location>
</feature>
<evidence type="ECO:0000256" key="1">
    <source>
        <dbReference type="ARBA" id="ARBA00010699"/>
    </source>
</evidence>
<dbReference type="HAMAP" id="MF_00182">
    <property type="entry name" value="Formyl_trans"/>
    <property type="match status" value="1"/>
</dbReference>
<dbReference type="Proteomes" id="UP000317093">
    <property type="component" value="Chromosome"/>
</dbReference>
<dbReference type="InterPro" id="IPR036477">
    <property type="entry name" value="Formyl_transf_N_sf"/>
</dbReference>
<protein>
    <recommendedName>
        <fullName evidence="2 5">Methionyl-tRNA formyltransferase</fullName>
        <ecNumber evidence="2 5">2.1.2.9</ecNumber>
    </recommendedName>
</protein>
<dbReference type="SUPFAM" id="SSF50486">
    <property type="entry name" value="FMT C-terminal domain-like"/>
    <property type="match status" value="1"/>
</dbReference>
<dbReference type="PANTHER" id="PTHR11138">
    <property type="entry name" value="METHIONYL-TRNA FORMYLTRANSFERASE"/>
    <property type="match status" value="1"/>
</dbReference>
<dbReference type="EC" id="2.1.2.9" evidence="2 5"/>
<comment type="similarity">
    <text evidence="1 5">Belongs to the Fmt family.</text>
</comment>
<dbReference type="CDD" id="cd08646">
    <property type="entry name" value="FMT_core_Met-tRNA-FMT_N"/>
    <property type="match status" value="1"/>
</dbReference>
<dbReference type="Pfam" id="PF00551">
    <property type="entry name" value="Formyl_trans_N"/>
    <property type="match status" value="1"/>
</dbReference>
<dbReference type="NCBIfam" id="TIGR00460">
    <property type="entry name" value="fmt"/>
    <property type="match status" value="1"/>
</dbReference>
<dbReference type="PANTHER" id="PTHR11138:SF5">
    <property type="entry name" value="METHIONYL-TRNA FORMYLTRANSFERASE, MITOCHONDRIAL"/>
    <property type="match status" value="1"/>
</dbReference>
<gene>
    <name evidence="5 8" type="primary">fmt</name>
    <name evidence="8" type="ORF">Pan216_51350</name>
</gene>
<dbReference type="InterPro" id="IPR041711">
    <property type="entry name" value="Met-tRNA-FMT_N"/>
</dbReference>
<evidence type="ECO:0000313" key="8">
    <source>
        <dbReference type="EMBL" id="QDU64246.1"/>
    </source>
</evidence>